<reference evidence="2" key="1">
    <citation type="submission" date="2023-06" db="EMBL/GenBank/DDBJ databases">
        <title>Genome-scale phylogeny and comparative genomics of the fungal order Sordariales.</title>
        <authorList>
            <consortium name="Lawrence Berkeley National Laboratory"/>
            <person name="Hensen N."/>
            <person name="Bonometti L."/>
            <person name="Westerberg I."/>
            <person name="Brannstrom I.O."/>
            <person name="Guillou S."/>
            <person name="Cros-Aarteil S."/>
            <person name="Calhoun S."/>
            <person name="Haridas S."/>
            <person name="Kuo A."/>
            <person name="Mondo S."/>
            <person name="Pangilinan J."/>
            <person name="Riley R."/>
            <person name="Labutti K."/>
            <person name="Andreopoulos B."/>
            <person name="Lipzen A."/>
            <person name="Chen C."/>
            <person name="Yanf M."/>
            <person name="Daum C."/>
            <person name="Ng V."/>
            <person name="Clum A."/>
            <person name="Steindorff A."/>
            <person name="Ohm R."/>
            <person name="Martin F."/>
            <person name="Silar P."/>
            <person name="Natvig D."/>
            <person name="Lalanne C."/>
            <person name="Gautier V."/>
            <person name="Ament-Velasquez S.L."/>
            <person name="Kruys A."/>
            <person name="Hutchinson M.I."/>
            <person name="Powell A.J."/>
            <person name="Barry K."/>
            <person name="Miller A.N."/>
            <person name="Grigoriev I.V."/>
            <person name="Debuchy R."/>
            <person name="Gladieux P."/>
            <person name="Thoren M.H."/>
            <person name="Johannesson H."/>
        </authorList>
    </citation>
    <scope>NUCLEOTIDE SEQUENCE</scope>
    <source>
        <strain evidence="2">8032-3</strain>
    </source>
</reference>
<dbReference type="InterPro" id="IPR021047">
    <property type="entry name" value="Mannosyltransferase_CMT1"/>
</dbReference>
<protein>
    <submittedName>
        <fullName evidence="2">Family 69 glycosyltransferase</fullName>
    </submittedName>
</protein>
<dbReference type="EMBL" id="MU838998">
    <property type="protein sequence ID" value="KAK1771713.1"/>
    <property type="molecule type" value="Genomic_DNA"/>
</dbReference>
<dbReference type="Proteomes" id="UP001244011">
    <property type="component" value="Unassembled WGS sequence"/>
</dbReference>
<gene>
    <name evidence="2" type="ORF">QBC33DRAFT_164040</name>
</gene>
<dbReference type="GeneID" id="85305444"/>
<dbReference type="RefSeq" id="XP_060287926.1">
    <property type="nucleotide sequence ID" value="XM_060422257.1"/>
</dbReference>
<dbReference type="PANTHER" id="PTHR34144:SF8">
    <property type="entry name" value="GLYCOSYLTRANSFERASE FAMILY 69 PROTEIN"/>
    <property type="match status" value="1"/>
</dbReference>
<feature type="region of interest" description="Disordered" evidence="1">
    <location>
        <begin position="491"/>
        <end position="516"/>
    </location>
</feature>
<keyword evidence="3" id="KW-1185">Reference proteome</keyword>
<evidence type="ECO:0000256" key="1">
    <source>
        <dbReference type="SAM" id="MobiDB-lite"/>
    </source>
</evidence>
<organism evidence="2 3">
    <name type="scientific">Phialemonium atrogriseum</name>
    <dbReference type="NCBI Taxonomy" id="1093897"/>
    <lineage>
        <taxon>Eukaryota</taxon>
        <taxon>Fungi</taxon>
        <taxon>Dikarya</taxon>
        <taxon>Ascomycota</taxon>
        <taxon>Pezizomycotina</taxon>
        <taxon>Sordariomycetes</taxon>
        <taxon>Sordariomycetidae</taxon>
        <taxon>Cephalothecales</taxon>
        <taxon>Cephalothecaceae</taxon>
        <taxon>Phialemonium</taxon>
    </lineage>
</organism>
<dbReference type="PANTHER" id="PTHR34144">
    <property type="entry name" value="CHROMOSOME 8, WHOLE GENOME SHOTGUN SEQUENCE"/>
    <property type="match status" value="1"/>
</dbReference>
<sequence>MDKDSSIFNLEFNHDRLLRRRGRRRRRAVSWIRSRPRAFLRFMRRPPVLLVRVTRNVIVSLLSVLILVPFLRPSYTRPPPHYLDLASRCKELTPGCANVGKEKIFISVTLHGRDGYLGRGPWGHRVVQLVSILGPANVYLSIYENGSGRYGKVALEYIRQRIECRHRIISDEHVSLAGFPNVTLPDRSQRTKRVAYLSELRNRALRPLDMLDGGDNLVVKFDKVLFLDDIAFRPLDAAHLLFNTNMKPDGQTDYLAACALDHSSPFHFHDAHALRDADGFANTQAVFPLFSSQGRGLSRADMLSERDAVRVRSCWSGMTAVRARHVQNTARSLPDGDFRAVGRHVIDPARPTNATVPVRFRHEPEVWFDASECCLFMADIAQAAASAGGETTTTTIAGIYVNPYVRAAYSDRTLHWLAVARYWERLFVLVFDFRALFGLAAADGNPYRDVVEGQRFGEEVWDYDEGRWRLVERVGRPGLFCGMRGRQLIDQGGERGGDGDGDGAHGGMLPGQMPGF</sequence>
<comment type="caution">
    <text evidence="2">The sequence shown here is derived from an EMBL/GenBank/DDBJ whole genome shotgun (WGS) entry which is preliminary data.</text>
</comment>
<dbReference type="AlphaFoldDB" id="A0AAJ0C7R4"/>
<evidence type="ECO:0000313" key="2">
    <source>
        <dbReference type="EMBL" id="KAK1771713.1"/>
    </source>
</evidence>
<evidence type="ECO:0000313" key="3">
    <source>
        <dbReference type="Proteomes" id="UP001244011"/>
    </source>
</evidence>
<name>A0AAJ0C7R4_9PEZI</name>
<proteinExistence type="predicted"/>
<accession>A0AAJ0C7R4</accession>
<dbReference type="Pfam" id="PF11735">
    <property type="entry name" value="CAP59_mtransfer"/>
    <property type="match status" value="1"/>
</dbReference>